<accession>A0A5J9T917</accession>
<protein>
    <recommendedName>
        <fullName evidence="3">RING-type E3 ubiquitin transferase</fullName>
        <ecNumber evidence="3">2.3.2.27</ecNumber>
    </recommendedName>
</protein>
<evidence type="ECO:0000256" key="4">
    <source>
        <dbReference type="ARBA" id="ARBA00022679"/>
    </source>
</evidence>
<dbReference type="EMBL" id="RWGY01000044">
    <property type="protein sequence ID" value="TVU07468.1"/>
    <property type="molecule type" value="Genomic_DNA"/>
</dbReference>
<comment type="catalytic activity">
    <reaction evidence="1">
        <text>S-ubiquitinyl-[E2 ubiquitin-conjugating enzyme]-L-cysteine + [acceptor protein]-L-lysine = [E2 ubiquitin-conjugating enzyme]-L-cysteine + N(6)-ubiquitinyl-[acceptor protein]-L-lysine.</text>
        <dbReference type="EC" id="2.3.2.27"/>
    </reaction>
</comment>
<dbReference type="FunFam" id="3.30.40.10:FF:000456">
    <property type="entry name" value="RING-H2 finger protein ATL16"/>
    <property type="match status" value="1"/>
</dbReference>
<evidence type="ECO:0000256" key="6">
    <source>
        <dbReference type="ARBA" id="ARBA00022771"/>
    </source>
</evidence>
<keyword evidence="7" id="KW-0833">Ubl conjugation pathway</keyword>
<dbReference type="InterPro" id="IPR001841">
    <property type="entry name" value="Znf_RING"/>
</dbReference>
<evidence type="ECO:0000256" key="8">
    <source>
        <dbReference type="ARBA" id="ARBA00022833"/>
    </source>
</evidence>
<evidence type="ECO:0000259" key="11">
    <source>
        <dbReference type="PROSITE" id="PS50089"/>
    </source>
</evidence>
<evidence type="ECO:0000256" key="1">
    <source>
        <dbReference type="ARBA" id="ARBA00000900"/>
    </source>
</evidence>
<dbReference type="UniPathway" id="UPA00143"/>
<feature type="domain" description="RING-type" evidence="11">
    <location>
        <begin position="151"/>
        <end position="193"/>
    </location>
</feature>
<keyword evidence="4" id="KW-0808">Transferase</keyword>
<evidence type="ECO:0000313" key="12">
    <source>
        <dbReference type="EMBL" id="TVU07468.1"/>
    </source>
</evidence>
<dbReference type="GO" id="GO:0061630">
    <property type="term" value="F:ubiquitin protein ligase activity"/>
    <property type="evidence" value="ECO:0007669"/>
    <property type="project" value="UniProtKB-EC"/>
</dbReference>
<dbReference type="OrthoDB" id="8062037at2759"/>
<keyword evidence="10" id="KW-1133">Transmembrane helix</keyword>
<keyword evidence="13" id="KW-1185">Reference proteome</keyword>
<keyword evidence="5" id="KW-0479">Metal-binding</keyword>
<dbReference type="Pfam" id="PF13639">
    <property type="entry name" value="zf-RING_2"/>
    <property type="match status" value="1"/>
</dbReference>
<dbReference type="AlphaFoldDB" id="A0A5J9T917"/>
<feature type="transmembrane region" description="Helical" evidence="10">
    <location>
        <begin position="50"/>
        <end position="73"/>
    </location>
</feature>
<keyword evidence="10" id="KW-0812">Transmembrane</keyword>
<sequence>MDAQGAGRGIVQMPQIPDVFFSPPPPPSILSYSSSYSSPSPHHPSSITSFPILVLTVVGILITSVVLLTYYVFVIKCCLKWQGSSDASSFIGRRGRHSNGAAASSSRLHLPVTGTPAEARGLEESTIQALPTFRYRKAIKNAADSAPTSECAVCLSEFEEEERVRMLPSCLHAFHVDCIDTWLQGNANCPLCRAAITGHCTLPLDQLQRPEEVDIQVPARTEEQDIDTQPQQHEVTIAVAESAGDAATVQQVSSGKRNNAWRDVDISSNGDEWSAVKKDRDVLPLRRSSSMGSLGGEEVRLQIQNILQRNAPFHRDDTGSGSSNSRV</sequence>
<name>A0A5J9T917_9POAL</name>
<dbReference type="GO" id="GO:0016567">
    <property type="term" value="P:protein ubiquitination"/>
    <property type="evidence" value="ECO:0007669"/>
    <property type="project" value="UniProtKB-UniPathway"/>
</dbReference>
<dbReference type="InterPro" id="IPR013083">
    <property type="entry name" value="Znf_RING/FYVE/PHD"/>
</dbReference>
<organism evidence="12 13">
    <name type="scientific">Eragrostis curvula</name>
    <name type="common">weeping love grass</name>
    <dbReference type="NCBI Taxonomy" id="38414"/>
    <lineage>
        <taxon>Eukaryota</taxon>
        <taxon>Viridiplantae</taxon>
        <taxon>Streptophyta</taxon>
        <taxon>Embryophyta</taxon>
        <taxon>Tracheophyta</taxon>
        <taxon>Spermatophyta</taxon>
        <taxon>Magnoliopsida</taxon>
        <taxon>Liliopsida</taxon>
        <taxon>Poales</taxon>
        <taxon>Poaceae</taxon>
        <taxon>PACMAD clade</taxon>
        <taxon>Chloridoideae</taxon>
        <taxon>Eragrostideae</taxon>
        <taxon>Eragrostidinae</taxon>
        <taxon>Eragrostis</taxon>
    </lineage>
</organism>
<proteinExistence type="predicted"/>
<keyword evidence="10" id="KW-0472">Membrane</keyword>
<dbReference type="GO" id="GO:0008270">
    <property type="term" value="F:zinc ion binding"/>
    <property type="evidence" value="ECO:0007669"/>
    <property type="project" value="UniProtKB-KW"/>
</dbReference>
<gene>
    <name evidence="12" type="ORF">EJB05_46791</name>
</gene>
<dbReference type="PANTHER" id="PTHR46913">
    <property type="entry name" value="RING-H2 FINGER PROTEIN ATL16"/>
    <property type="match status" value="1"/>
</dbReference>
<dbReference type="PROSITE" id="PS50089">
    <property type="entry name" value="ZF_RING_2"/>
    <property type="match status" value="1"/>
</dbReference>
<dbReference type="InterPro" id="IPR044600">
    <property type="entry name" value="ATL1/ATL16-like"/>
</dbReference>
<feature type="non-terminal residue" evidence="12">
    <location>
        <position position="1"/>
    </location>
</feature>
<dbReference type="PANTHER" id="PTHR46913:SF20">
    <property type="entry name" value="RING-TYPE E3 UBIQUITIN TRANSFERASE"/>
    <property type="match status" value="1"/>
</dbReference>
<reference evidence="12 13" key="1">
    <citation type="journal article" date="2019" name="Sci. Rep.">
        <title>A high-quality genome of Eragrostis curvula grass provides insights into Poaceae evolution and supports new strategies to enhance forage quality.</title>
        <authorList>
            <person name="Carballo J."/>
            <person name="Santos B.A.C.M."/>
            <person name="Zappacosta D."/>
            <person name="Garbus I."/>
            <person name="Selva J.P."/>
            <person name="Gallo C.A."/>
            <person name="Diaz A."/>
            <person name="Albertini E."/>
            <person name="Caccamo M."/>
            <person name="Echenique V."/>
        </authorList>
    </citation>
    <scope>NUCLEOTIDE SEQUENCE [LARGE SCALE GENOMIC DNA]</scope>
    <source>
        <strain evidence="13">cv. Victoria</strain>
        <tissue evidence="12">Leaf</tissue>
    </source>
</reference>
<evidence type="ECO:0000256" key="10">
    <source>
        <dbReference type="SAM" id="Phobius"/>
    </source>
</evidence>
<comment type="pathway">
    <text evidence="2">Protein modification; protein ubiquitination.</text>
</comment>
<evidence type="ECO:0000313" key="13">
    <source>
        <dbReference type="Proteomes" id="UP000324897"/>
    </source>
</evidence>
<dbReference type="CDD" id="cd16461">
    <property type="entry name" value="RING-H2_EL5-like"/>
    <property type="match status" value="1"/>
</dbReference>
<dbReference type="Gene3D" id="3.30.40.10">
    <property type="entry name" value="Zinc/RING finger domain, C3HC4 (zinc finger)"/>
    <property type="match status" value="1"/>
</dbReference>
<evidence type="ECO:0000256" key="3">
    <source>
        <dbReference type="ARBA" id="ARBA00012483"/>
    </source>
</evidence>
<dbReference type="Proteomes" id="UP000324897">
    <property type="component" value="Unassembled WGS sequence"/>
</dbReference>
<dbReference type="SUPFAM" id="SSF57850">
    <property type="entry name" value="RING/U-box"/>
    <property type="match status" value="1"/>
</dbReference>
<evidence type="ECO:0000256" key="5">
    <source>
        <dbReference type="ARBA" id="ARBA00022723"/>
    </source>
</evidence>
<dbReference type="SMART" id="SM00184">
    <property type="entry name" value="RING"/>
    <property type="match status" value="1"/>
</dbReference>
<dbReference type="Gramene" id="TVU07468">
    <property type="protein sequence ID" value="TVU07468"/>
    <property type="gene ID" value="EJB05_46791"/>
</dbReference>
<evidence type="ECO:0000256" key="9">
    <source>
        <dbReference type="PROSITE-ProRule" id="PRU00175"/>
    </source>
</evidence>
<keyword evidence="8" id="KW-0862">Zinc</keyword>
<comment type="caution">
    <text evidence="12">The sequence shown here is derived from an EMBL/GenBank/DDBJ whole genome shotgun (WGS) entry which is preliminary data.</text>
</comment>
<evidence type="ECO:0000256" key="2">
    <source>
        <dbReference type="ARBA" id="ARBA00004906"/>
    </source>
</evidence>
<keyword evidence="6 9" id="KW-0863">Zinc-finger</keyword>
<dbReference type="EC" id="2.3.2.27" evidence="3"/>
<evidence type="ECO:0000256" key="7">
    <source>
        <dbReference type="ARBA" id="ARBA00022786"/>
    </source>
</evidence>